<dbReference type="PANTHER" id="PTHR10204">
    <property type="entry name" value="NAD P H OXIDOREDUCTASE-RELATED"/>
    <property type="match status" value="1"/>
</dbReference>
<dbReference type="OrthoDB" id="9798454at2"/>
<reference evidence="5 6" key="1">
    <citation type="journal article" date="2014" name="Genome Announc.">
        <title>Draft Genome Sequence of Streptomyces fradiae ATCC 19609, a Strain Highly Sensitive to Antibiotics.</title>
        <authorList>
            <person name="Bekker O.B."/>
            <person name="Klimina K.M."/>
            <person name="Vatlin A.A."/>
            <person name="Zakharevich N.V."/>
            <person name="Kasianov A.S."/>
            <person name="Danilenko V.N."/>
        </authorList>
    </citation>
    <scope>NUCLEOTIDE SEQUENCE [LARGE SCALE GENOMIC DNA]</scope>
    <source>
        <strain evidence="5 6">ATCC 19609</strain>
    </source>
</reference>
<organism evidence="5 6">
    <name type="scientific">Streptomyces xinghaiensis</name>
    <dbReference type="NCBI Taxonomy" id="1038928"/>
    <lineage>
        <taxon>Bacteria</taxon>
        <taxon>Bacillati</taxon>
        <taxon>Actinomycetota</taxon>
        <taxon>Actinomycetes</taxon>
        <taxon>Kitasatosporales</taxon>
        <taxon>Streptomycetaceae</taxon>
        <taxon>Streptomyces</taxon>
    </lineage>
</organism>
<name>A0A3R7F985_9ACTN</name>
<dbReference type="InterPro" id="IPR029039">
    <property type="entry name" value="Flavoprotein-like_sf"/>
</dbReference>
<dbReference type="RefSeq" id="WP_050364373.1">
    <property type="nucleotide sequence ID" value="NZ_CP134822.1"/>
</dbReference>
<dbReference type="GO" id="GO:0005829">
    <property type="term" value="C:cytosol"/>
    <property type="evidence" value="ECO:0007669"/>
    <property type="project" value="TreeGrafter"/>
</dbReference>
<proteinExistence type="inferred from homology"/>
<evidence type="ECO:0000256" key="2">
    <source>
        <dbReference type="ARBA" id="ARBA00023002"/>
    </source>
</evidence>
<feature type="domain" description="Flavodoxin-like fold" evidence="4">
    <location>
        <begin position="1"/>
        <end position="215"/>
    </location>
</feature>
<gene>
    <name evidence="5" type="ORF">SFRA_022100</name>
</gene>
<evidence type="ECO:0000256" key="1">
    <source>
        <dbReference type="ARBA" id="ARBA00006252"/>
    </source>
</evidence>
<dbReference type="GO" id="GO:0003955">
    <property type="term" value="F:NAD(P)H dehydrogenase (quinone) activity"/>
    <property type="evidence" value="ECO:0007669"/>
    <property type="project" value="TreeGrafter"/>
</dbReference>
<evidence type="ECO:0000313" key="6">
    <source>
        <dbReference type="Proteomes" id="UP000028058"/>
    </source>
</evidence>
<dbReference type="InterPro" id="IPR003680">
    <property type="entry name" value="Flavodoxin_fold"/>
</dbReference>
<comment type="similarity">
    <text evidence="1">Belongs to the NAD(P)H dehydrogenase (quinone) family.</text>
</comment>
<dbReference type="AlphaFoldDB" id="A0A3R7F985"/>
<dbReference type="Proteomes" id="UP000028058">
    <property type="component" value="Unassembled WGS sequence"/>
</dbReference>
<dbReference type="InterPro" id="IPR051545">
    <property type="entry name" value="NAD(P)H_dehydrogenase_qn"/>
</dbReference>
<dbReference type="PANTHER" id="PTHR10204:SF34">
    <property type="entry name" value="NAD(P)H DEHYDROGENASE [QUINONE] 1 ISOFORM 1"/>
    <property type="match status" value="1"/>
</dbReference>
<dbReference type="EMBL" id="JNAD02000011">
    <property type="protein sequence ID" value="RKM93202.1"/>
    <property type="molecule type" value="Genomic_DNA"/>
</dbReference>
<accession>A0A3R7F985</accession>
<dbReference type="SUPFAM" id="SSF52218">
    <property type="entry name" value="Flavoproteins"/>
    <property type="match status" value="1"/>
</dbReference>
<evidence type="ECO:0000259" key="4">
    <source>
        <dbReference type="Pfam" id="PF02525"/>
    </source>
</evidence>
<evidence type="ECO:0000256" key="3">
    <source>
        <dbReference type="SAM" id="MobiDB-lite"/>
    </source>
</evidence>
<feature type="region of interest" description="Disordered" evidence="3">
    <location>
        <begin position="260"/>
        <end position="280"/>
    </location>
</feature>
<dbReference type="Gene3D" id="3.40.50.360">
    <property type="match status" value="1"/>
</dbReference>
<comment type="caution">
    <text evidence="5">The sequence shown here is derived from an EMBL/GenBank/DDBJ whole genome shotgun (WGS) entry which is preliminary data.</text>
</comment>
<keyword evidence="2" id="KW-0560">Oxidoreductase</keyword>
<evidence type="ECO:0000313" key="5">
    <source>
        <dbReference type="EMBL" id="RKM93202.1"/>
    </source>
</evidence>
<sequence length="280" mass="30126">MRVLWIHAHPEPRSLSAALRDEGLRALRESGHEHRQSDLYAMGWDPVVDRGDFPDHEPERRLVVSTASKAAHLSGRLSADIRAEQEKIRWADTLIVQFPLWWFGPPAILKGWFDRVFVKGFAYGVKDPADGGRTLRYGDGGLAGRRAMAVVTTGGAAPAFGPRGINGDLDSLLFPLHHGTFWYTGMEAVPPFAVYDADRLDAAGYAAAAAGLRERLRTLPDTAPIPFRREAGGEYDRDSVLRGDVAPGRTGAAAHLAATAPAGRDGGRVPCGAGTGAGDR</sequence>
<keyword evidence="6" id="KW-1185">Reference proteome</keyword>
<dbReference type="Pfam" id="PF02525">
    <property type="entry name" value="Flavodoxin_2"/>
    <property type="match status" value="1"/>
</dbReference>
<protein>
    <submittedName>
        <fullName evidence="5">Flavodoxin family protein</fullName>
    </submittedName>
</protein>